<name>A0AAV7VS73_PLEWA</name>
<feature type="region of interest" description="Disordered" evidence="1">
    <location>
        <begin position="73"/>
        <end position="134"/>
    </location>
</feature>
<dbReference type="AlphaFoldDB" id="A0AAV7VS73"/>
<dbReference type="Proteomes" id="UP001066276">
    <property type="component" value="Chromosome 2_1"/>
</dbReference>
<feature type="compositionally biased region" description="Basic and acidic residues" evidence="1">
    <location>
        <begin position="17"/>
        <end position="30"/>
    </location>
</feature>
<comment type="caution">
    <text evidence="2">The sequence shown here is derived from an EMBL/GenBank/DDBJ whole genome shotgun (WGS) entry which is preliminary data.</text>
</comment>
<proteinExistence type="predicted"/>
<evidence type="ECO:0000313" key="3">
    <source>
        <dbReference type="Proteomes" id="UP001066276"/>
    </source>
</evidence>
<feature type="compositionally biased region" description="Basic and acidic residues" evidence="1">
    <location>
        <begin position="114"/>
        <end position="126"/>
    </location>
</feature>
<accession>A0AAV7VS73</accession>
<gene>
    <name evidence="2" type="ORF">NDU88_006867</name>
</gene>
<organism evidence="2 3">
    <name type="scientific">Pleurodeles waltl</name>
    <name type="common">Iberian ribbed newt</name>
    <dbReference type="NCBI Taxonomy" id="8319"/>
    <lineage>
        <taxon>Eukaryota</taxon>
        <taxon>Metazoa</taxon>
        <taxon>Chordata</taxon>
        <taxon>Craniata</taxon>
        <taxon>Vertebrata</taxon>
        <taxon>Euteleostomi</taxon>
        <taxon>Amphibia</taxon>
        <taxon>Batrachia</taxon>
        <taxon>Caudata</taxon>
        <taxon>Salamandroidea</taxon>
        <taxon>Salamandridae</taxon>
        <taxon>Pleurodelinae</taxon>
        <taxon>Pleurodeles</taxon>
    </lineage>
</organism>
<evidence type="ECO:0000256" key="1">
    <source>
        <dbReference type="SAM" id="MobiDB-lite"/>
    </source>
</evidence>
<evidence type="ECO:0000313" key="2">
    <source>
        <dbReference type="EMBL" id="KAJ1203072.1"/>
    </source>
</evidence>
<reference evidence="2" key="1">
    <citation type="journal article" date="2022" name="bioRxiv">
        <title>Sequencing and chromosome-scale assembly of the giantPleurodeles waltlgenome.</title>
        <authorList>
            <person name="Brown T."/>
            <person name="Elewa A."/>
            <person name="Iarovenko S."/>
            <person name="Subramanian E."/>
            <person name="Araus A.J."/>
            <person name="Petzold A."/>
            <person name="Susuki M."/>
            <person name="Suzuki K.-i.T."/>
            <person name="Hayashi T."/>
            <person name="Toyoda A."/>
            <person name="Oliveira C."/>
            <person name="Osipova E."/>
            <person name="Leigh N.D."/>
            <person name="Simon A."/>
            <person name="Yun M.H."/>
        </authorList>
    </citation>
    <scope>NUCLEOTIDE SEQUENCE</scope>
    <source>
        <strain evidence="2">20211129_DDA</strain>
        <tissue evidence="2">Liver</tissue>
    </source>
</reference>
<feature type="region of interest" description="Disordered" evidence="1">
    <location>
        <begin position="1"/>
        <end position="35"/>
    </location>
</feature>
<sequence length="134" mass="14391">MASRRRPPESMQITHLTVEHTEREPVEESKSFGISLEETQMQIKAETEPPKGSSLGKAELVLSFSELDDSQRIGDVSLSGGGKFTPHNSSQGNPPDASIEWSADSGTNLPNRKGPKDIGNKGEAAKSGKGLDLF</sequence>
<protein>
    <submittedName>
        <fullName evidence="2">Uncharacterized protein</fullName>
    </submittedName>
</protein>
<dbReference type="EMBL" id="JANPWB010000003">
    <property type="protein sequence ID" value="KAJ1203072.1"/>
    <property type="molecule type" value="Genomic_DNA"/>
</dbReference>
<keyword evidence="3" id="KW-1185">Reference proteome</keyword>